<dbReference type="InterPro" id="IPR027410">
    <property type="entry name" value="TCP-1-like_intermed_sf"/>
</dbReference>
<dbReference type="InterPro" id="IPR002423">
    <property type="entry name" value="Cpn60/GroEL/TCP-1"/>
</dbReference>
<keyword evidence="3 6" id="KW-0067">ATP-binding</keyword>
<dbReference type="PRINTS" id="PR00298">
    <property type="entry name" value="CHAPERONIN60"/>
</dbReference>
<evidence type="ECO:0000256" key="8">
    <source>
        <dbReference type="RuleBase" id="RU000419"/>
    </source>
</evidence>
<gene>
    <name evidence="6 9" type="primary">groL</name>
    <name evidence="6" type="synonym">groEL</name>
    <name evidence="9" type="ORF">WH159_04440</name>
</gene>
<dbReference type="NCBIfam" id="NF009487">
    <property type="entry name" value="PRK12849.1"/>
    <property type="match status" value="1"/>
</dbReference>
<dbReference type="InterPro" id="IPR027409">
    <property type="entry name" value="GroEL-like_apical_dom_sf"/>
</dbReference>
<evidence type="ECO:0000256" key="1">
    <source>
        <dbReference type="ARBA" id="ARBA00006607"/>
    </source>
</evidence>
<comment type="caution">
    <text evidence="6">Lacks conserved residue(s) required for the propagation of feature annotation.</text>
</comment>
<dbReference type="Gene3D" id="3.30.260.10">
    <property type="entry name" value="TCP-1-like chaperonin intermediate domain"/>
    <property type="match status" value="1"/>
</dbReference>
<proteinExistence type="inferred from homology"/>
<name>A0ABU8Q2F2_9SPHN</name>
<evidence type="ECO:0000256" key="7">
    <source>
        <dbReference type="RuleBase" id="RU000418"/>
    </source>
</evidence>
<dbReference type="EC" id="5.6.1.7" evidence="6"/>
<organism evidence="9 10">
    <name type="scientific">Sphingomonas molluscorum</name>
    <dbReference type="NCBI Taxonomy" id="418184"/>
    <lineage>
        <taxon>Bacteria</taxon>
        <taxon>Pseudomonadati</taxon>
        <taxon>Pseudomonadota</taxon>
        <taxon>Alphaproteobacteria</taxon>
        <taxon>Sphingomonadales</taxon>
        <taxon>Sphingomonadaceae</taxon>
        <taxon>Sphingomonas</taxon>
    </lineage>
</organism>
<dbReference type="PROSITE" id="PS00296">
    <property type="entry name" value="CHAPERONINS_CPN60"/>
    <property type="match status" value="1"/>
</dbReference>
<keyword evidence="10" id="KW-1185">Reference proteome</keyword>
<comment type="subunit">
    <text evidence="6 8">Forms a cylinder of 14 subunits composed of two heptameric rings stacked back-to-back. Interacts with the co-chaperonin GroES.</text>
</comment>
<dbReference type="PANTHER" id="PTHR45633">
    <property type="entry name" value="60 KDA HEAT SHOCK PROTEIN, MITOCHONDRIAL"/>
    <property type="match status" value="1"/>
</dbReference>
<reference evidence="9 10" key="1">
    <citation type="submission" date="2023-12" db="EMBL/GenBank/DDBJ databases">
        <title>Gut-associated functions are favored during microbiome assembly across C. elegans life.</title>
        <authorList>
            <person name="Zimmermann J."/>
        </authorList>
    </citation>
    <scope>NUCLEOTIDE SEQUENCE [LARGE SCALE GENOMIC DNA]</scope>
    <source>
        <strain evidence="9 10">JUb134</strain>
    </source>
</reference>
<evidence type="ECO:0000313" key="10">
    <source>
        <dbReference type="Proteomes" id="UP001380365"/>
    </source>
</evidence>
<evidence type="ECO:0000256" key="3">
    <source>
        <dbReference type="ARBA" id="ARBA00022840"/>
    </source>
</evidence>
<dbReference type="EMBL" id="JBBGZA010000001">
    <property type="protein sequence ID" value="MEJ5093781.1"/>
    <property type="molecule type" value="Genomic_DNA"/>
</dbReference>
<dbReference type="Proteomes" id="UP001380365">
    <property type="component" value="Unassembled WGS sequence"/>
</dbReference>
<evidence type="ECO:0000313" key="9">
    <source>
        <dbReference type="EMBL" id="MEJ5093781.1"/>
    </source>
</evidence>
<dbReference type="SUPFAM" id="SSF48592">
    <property type="entry name" value="GroEL equatorial domain-like"/>
    <property type="match status" value="1"/>
</dbReference>
<accession>A0ABU8Q2F2</accession>
<dbReference type="CDD" id="cd03344">
    <property type="entry name" value="GroEL"/>
    <property type="match status" value="1"/>
</dbReference>
<sequence length="545" mass="57676">MAAKEVKFSRDARERILKGVDILADAVKVTLGPKGRNVVIDKSFGAPRITKDGVSVAKEIELKDKFENMGAQMVREVASKTNDVAGDGTTTATVLAQAIVREGMRSVAAGMNPMDLKRGIDLAVGKVVEDVKARSKPVAGTQEVAQVGIISANGDREVGEKIAEAMEKVGKEGVITVEEAKGLEFELDVVEGMQFDRGYLSPYFITNPEKMTVELNDPYILIHEKKLSNLQAMLPILEAVVQSGRPLLIIAEDIEGEALATLVVNKLRGGLKVAAVKAPGFGDRRKAMLEDIAILTKGEVISEDLGIKLESVTLGMLGTAKRVTIDKDNTTIVDGAGEADAIKGRTDAIRQQIEVTTSDYDREKLQERLAKLAGGVAVIKVGGATEVEVKERKDRVDDALHATRAAVEEGIVPGGGTALLYATKALAGLTGANEDQTRGIDIVRRSLTALVRQIAQNAGHDGAVVSGKLLDQDDTSFGFNASTDTYENLVAAGVIDPTKVVRTALQNAASVAGLLITTEATVAELPEDKPAMPAMPGGGMGGMDF</sequence>
<evidence type="ECO:0000256" key="4">
    <source>
        <dbReference type="ARBA" id="ARBA00023186"/>
    </source>
</evidence>
<dbReference type="NCBIfam" id="NF009489">
    <property type="entry name" value="PRK12851.1"/>
    <property type="match status" value="1"/>
</dbReference>
<keyword evidence="2 6" id="KW-0547">Nucleotide-binding</keyword>
<dbReference type="Gene3D" id="3.50.7.10">
    <property type="entry name" value="GroEL"/>
    <property type="match status" value="1"/>
</dbReference>
<dbReference type="HAMAP" id="MF_00600">
    <property type="entry name" value="CH60"/>
    <property type="match status" value="1"/>
</dbReference>
<dbReference type="Pfam" id="PF00118">
    <property type="entry name" value="Cpn60_TCP1"/>
    <property type="match status" value="1"/>
</dbReference>
<dbReference type="SUPFAM" id="SSF52029">
    <property type="entry name" value="GroEL apical domain-like"/>
    <property type="match status" value="1"/>
</dbReference>
<evidence type="ECO:0000256" key="2">
    <source>
        <dbReference type="ARBA" id="ARBA00022741"/>
    </source>
</evidence>
<feature type="binding site" evidence="6">
    <location>
        <position position="51"/>
    </location>
    <ligand>
        <name>ATP</name>
        <dbReference type="ChEBI" id="CHEBI:30616"/>
    </ligand>
</feature>
<evidence type="ECO:0000256" key="6">
    <source>
        <dbReference type="HAMAP-Rule" id="MF_00600"/>
    </source>
</evidence>
<feature type="binding site" evidence="6">
    <location>
        <position position="415"/>
    </location>
    <ligand>
        <name>ATP</name>
        <dbReference type="ChEBI" id="CHEBI:30616"/>
    </ligand>
</feature>
<keyword evidence="6" id="KW-0963">Cytoplasm</keyword>
<dbReference type="SUPFAM" id="SSF54849">
    <property type="entry name" value="GroEL-intermediate domain like"/>
    <property type="match status" value="1"/>
</dbReference>
<dbReference type="InterPro" id="IPR027413">
    <property type="entry name" value="GROEL-like_equatorial_sf"/>
</dbReference>
<evidence type="ECO:0000256" key="5">
    <source>
        <dbReference type="ARBA" id="ARBA00023235"/>
    </source>
</evidence>
<keyword evidence="5 6" id="KW-0413">Isomerase</keyword>
<dbReference type="Gene3D" id="1.10.560.10">
    <property type="entry name" value="GroEL-like equatorial domain"/>
    <property type="match status" value="1"/>
</dbReference>
<dbReference type="NCBIfam" id="NF000592">
    <property type="entry name" value="PRK00013.1"/>
    <property type="match status" value="1"/>
</dbReference>
<dbReference type="NCBIfam" id="TIGR02348">
    <property type="entry name" value="GroEL"/>
    <property type="match status" value="1"/>
</dbReference>
<comment type="function">
    <text evidence="6 8">Together with its co-chaperonin GroES, plays an essential role in assisting protein folding. The GroEL-GroES system forms a nano-cage that allows encapsulation of the non-native substrate proteins and provides a physical environment optimized to promote and accelerate protein folding.</text>
</comment>
<dbReference type="RefSeq" id="WP_125961799.1">
    <property type="nucleotide sequence ID" value="NZ_BAAAEL010000001.1"/>
</dbReference>
<dbReference type="InterPro" id="IPR001844">
    <property type="entry name" value="Cpn60/GroEL"/>
</dbReference>
<dbReference type="NCBIfam" id="NF009488">
    <property type="entry name" value="PRK12850.1"/>
    <property type="match status" value="1"/>
</dbReference>
<comment type="similarity">
    <text evidence="1 6 7">Belongs to the chaperonin (HSP60) family.</text>
</comment>
<feature type="binding site" evidence="6">
    <location>
        <begin position="30"/>
        <end position="33"/>
    </location>
    <ligand>
        <name>ATP</name>
        <dbReference type="ChEBI" id="CHEBI:30616"/>
    </ligand>
</feature>
<dbReference type="InterPro" id="IPR018370">
    <property type="entry name" value="Chaperonin_Cpn60_CS"/>
</dbReference>
<protein>
    <recommendedName>
        <fullName evidence="6">Chaperonin GroEL</fullName>
        <ecNumber evidence="6">5.6.1.7</ecNumber>
    </recommendedName>
    <alternativeName>
        <fullName evidence="6">60 kDa chaperonin</fullName>
    </alternativeName>
    <alternativeName>
        <fullName evidence="6">Chaperonin-60</fullName>
        <shortName evidence="6">Cpn60</shortName>
    </alternativeName>
</protein>
<feature type="binding site" evidence="6">
    <location>
        <begin position="87"/>
        <end position="91"/>
    </location>
    <ligand>
        <name>ATP</name>
        <dbReference type="ChEBI" id="CHEBI:30616"/>
    </ligand>
</feature>
<comment type="subcellular location">
    <subcellularLocation>
        <location evidence="6">Cytoplasm</location>
    </subcellularLocation>
</comment>
<keyword evidence="4 6" id="KW-0143">Chaperone</keyword>
<feature type="binding site" evidence="6">
    <location>
        <position position="496"/>
    </location>
    <ligand>
        <name>ATP</name>
        <dbReference type="ChEBI" id="CHEBI:30616"/>
    </ligand>
</feature>
<comment type="caution">
    <text evidence="9">The sequence shown here is derived from an EMBL/GenBank/DDBJ whole genome shotgun (WGS) entry which is preliminary data.</text>
</comment>